<comment type="caution">
    <text evidence="6">The sequence shown here is derived from an EMBL/GenBank/DDBJ whole genome shotgun (WGS) entry which is preliminary data.</text>
</comment>
<organism evidence="6 7">
    <name type="scientific">Saccharomonospora amisosensis</name>
    <dbReference type="NCBI Taxonomy" id="1128677"/>
    <lineage>
        <taxon>Bacteria</taxon>
        <taxon>Bacillati</taxon>
        <taxon>Actinomycetota</taxon>
        <taxon>Actinomycetes</taxon>
        <taxon>Pseudonocardiales</taxon>
        <taxon>Pseudonocardiaceae</taxon>
        <taxon>Saccharomonospora</taxon>
    </lineage>
</organism>
<dbReference type="AlphaFoldDB" id="A0A7X5UKV5"/>
<dbReference type="PANTHER" id="PTHR43371:SF1">
    <property type="entry name" value="RIBONUCLEOSIDE-DIPHOSPHATE REDUCTASE"/>
    <property type="match status" value="1"/>
</dbReference>
<dbReference type="Proteomes" id="UP000545493">
    <property type="component" value="Unassembled WGS sequence"/>
</dbReference>
<proteinExistence type="predicted"/>
<name>A0A7X5UKV5_9PSEU</name>
<accession>A0A7X5UKV5</accession>
<gene>
    <name evidence="6" type="ORF">FHU38_000184</name>
</gene>
<keyword evidence="3 6" id="KW-0560">Oxidoreductase</keyword>
<feature type="domain" description="Ribonucleotide reductase large subunit C-terminal" evidence="5">
    <location>
        <begin position="207"/>
        <end position="555"/>
    </location>
</feature>
<dbReference type="RefSeq" id="WP_167165596.1">
    <property type="nucleotide sequence ID" value="NZ_JAAOYM010000001.1"/>
</dbReference>
<evidence type="ECO:0000256" key="1">
    <source>
        <dbReference type="ARBA" id="ARBA00001922"/>
    </source>
</evidence>
<dbReference type="InterPro" id="IPR000788">
    <property type="entry name" value="RNR_lg_C"/>
</dbReference>
<dbReference type="GO" id="GO:0004748">
    <property type="term" value="F:ribonucleoside-diphosphate reductase activity, thioredoxin disulfide as acceptor"/>
    <property type="evidence" value="ECO:0007669"/>
    <property type="project" value="UniProtKB-EC"/>
</dbReference>
<dbReference type="PRINTS" id="PR01183">
    <property type="entry name" value="RIBORDTASEM1"/>
</dbReference>
<dbReference type="GO" id="GO:0031419">
    <property type="term" value="F:cobalamin binding"/>
    <property type="evidence" value="ECO:0007669"/>
    <property type="project" value="UniProtKB-KW"/>
</dbReference>
<evidence type="ECO:0000256" key="2">
    <source>
        <dbReference type="ARBA" id="ARBA00022628"/>
    </source>
</evidence>
<evidence type="ECO:0000256" key="4">
    <source>
        <dbReference type="ARBA" id="ARBA00023285"/>
    </source>
</evidence>
<dbReference type="InterPro" id="IPR050862">
    <property type="entry name" value="RdRp_reductase_class-2"/>
</dbReference>
<reference evidence="6 7" key="1">
    <citation type="submission" date="2020-03" db="EMBL/GenBank/DDBJ databases">
        <title>Sequencing the genomes of 1000 actinobacteria strains.</title>
        <authorList>
            <person name="Klenk H.-P."/>
        </authorList>
    </citation>
    <scope>NUCLEOTIDE SEQUENCE [LARGE SCALE GENOMIC DNA]</scope>
    <source>
        <strain evidence="6 7">DSM 45685</strain>
    </source>
</reference>
<keyword evidence="4" id="KW-0170">Cobalt</keyword>
<evidence type="ECO:0000313" key="6">
    <source>
        <dbReference type="EMBL" id="NIJ09840.1"/>
    </source>
</evidence>
<keyword evidence="7" id="KW-1185">Reference proteome</keyword>
<dbReference type="SUPFAM" id="SSF51998">
    <property type="entry name" value="PFL-like glycyl radical enzymes"/>
    <property type="match status" value="1"/>
</dbReference>
<dbReference type="PANTHER" id="PTHR43371">
    <property type="entry name" value="VITAMIN B12-DEPENDENT RIBONUCLEOTIDE REDUCTASE"/>
    <property type="match status" value="1"/>
</dbReference>
<evidence type="ECO:0000256" key="3">
    <source>
        <dbReference type="ARBA" id="ARBA00023002"/>
    </source>
</evidence>
<dbReference type="Pfam" id="PF02867">
    <property type="entry name" value="Ribonuc_red_lgC"/>
    <property type="match status" value="1"/>
</dbReference>
<keyword evidence="2" id="KW-0846">Cobalamin</keyword>
<dbReference type="EC" id="1.17.4.1" evidence="6"/>
<evidence type="ECO:0000313" key="7">
    <source>
        <dbReference type="Proteomes" id="UP000545493"/>
    </source>
</evidence>
<protein>
    <submittedName>
        <fullName evidence="6">Ribonucleoside-diphosphate reductase alpha chain</fullName>
        <ecNumber evidence="6">1.17.4.1</ecNumber>
    </submittedName>
</protein>
<evidence type="ECO:0000259" key="5">
    <source>
        <dbReference type="Pfam" id="PF02867"/>
    </source>
</evidence>
<comment type="cofactor">
    <cofactor evidence="1">
        <name>adenosylcob(III)alamin</name>
        <dbReference type="ChEBI" id="CHEBI:18408"/>
    </cofactor>
</comment>
<sequence length="573" mass="60515">MYHSTFPTSPHLEAYLRSGRIISEHETAQDMVTRIVAALEHVDARFDPTGAAAFGERLGWALDTERIVFSTPIMTNAGRHIDRPLAACAVPPVDLRGDLSQVKTIVDGYHRAGMGTGFNLDELDELDDPVGVLRYLNDIAVTGADSGTEDRPVGNMAILSLDHPAAEEFIGCKLGADTRGEAWKFNVSLHVTDAQMRTALGSPGRERDLLIAAAEAAHACADPGLMFADRMNEGNPTPEVGEYVSTAPCAEVGLVAGETCQFGYLNLGRFYAGDAFLPVDLDALAATTRILVRALDDAIEASLAHYPSPLSAQVMGTKRKIGVGVCGLADLLLAAGLPYDSVEGRRLAQEVLTLVNYTSKLASVELARTRGGCPAVLGGRSRYADPAFLRRFADLEVDSVPRGDWAALADQIASTGLLRNSSTIAVPPTGRSAPVVRASTGIEPLFRLSGDEPERPRADVLAALKAAGRTDVLGFVAGHGRLPADATLPERLRAVLATATQISSAGHLAMAAAVQACVDEAVSKTVNLPASARSIDVYDTYATAFELGCKGITVYVDGSRSVQPQALATATAR</sequence>
<dbReference type="EMBL" id="JAAOYM010000001">
    <property type="protein sequence ID" value="NIJ09840.1"/>
    <property type="molecule type" value="Genomic_DNA"/>
</dbReference>
<dbReference type="Gene3D" id="3.20.70.20">
    <property type="match status" value="1"/>
</dbReference>